<accession>A0A8C0C6I7</accession>
<dbReference type="Ensembl" id="ENSBMST00010001635.1">
    <property type="protein sequence ID" value="ENSBMSP00010001471.1"/>
    <property type="gene ID" value="ENSBMSG00010001127.1"/>
</dbReference>
<sequence length="63" mass="6995">MLSLNHVILLSLYYHIQAAIAWTANAPPSIEEIEVDPTKAGEVRINVNINETFSRCGCGYMCL</sequence>
<name>A0A8C0C6I7_BALMU</name>
<reference evidence="2" key="1">
    <citation type="submission" date="2023-09" db="UniProtKB">
        <authorList>
            <consortium name="Ensembl"/>
        </authorList>
    </citation>
    <scope>IDENTIFICATION</scope>
</reference>
<proteinExistence type="predicted"/>
<organism evidence="2">
    <name type="scientific">Balaenoptera musculus</name>
    <name type="common">Blue whale</name>
    <dbReference type="NCBI Taxonomy" id="9771"/>
    <lineage>
        <taxon>Eukaryota</taxon>
        <taxon>Metazoa</taxon>
        <taxon>Chordata</taxon>
        <taxon>Craniata</taxon>
        <taxon>Vertebrata</taxon>
        <taxon>Euteleostomi</taxon>
        <taxon>Mammalia</taxon>
        <taxon>Eutheria</taxon>
        <taxon>Laurasiatheria</taxon>
        <taxon>Artiodactyla</taxon>
        <taxon>Whippomorpha</taxon>
        <taxon>Cetacea</taxon>
        <taxon>Mysticeti</taxon>
        <taxon>Balaenopteridae</taxon>
        <taxon>Balaenoptera</taxon>
    </lineage>
</organism>
<dbReference type="InterPro" id="IPR011032">
    <property type="entry name" value="GroES-like_sf"/>
</dbReference>
<feature type="signal peptide" evidence="1">
    <location>
        <begin position="1"/>
        <end position="18"/>
    </location>
</feature>
<dbReference type="AlphaFoldDB" id="A0A8C0C6I7"/>
<feature type="chain" id="PRO_5034482719" evidence="1">
    <location>
        <begin position="19"/>
        <end position="63"/>
    </location>
</feature>
<evidence type="ECO:0000313" key="2">
    <source>
        <dbReference type="Ensembl" id="ENSBMSP00010001471.1"/>
    </source>
</evidence>
<keyword evidence="1" id="KW-0732">Signal</keyword>
<evidence type="ECO:0000256" key="1">
    <source>
        <dbReference type="SAM" id="SignalP"/>
    </source>
</evidence>
<protein>
    <submittedName>
        <fullName evidence="2">Uncharacterized protein</fullName>
    </submittedName>
</protein>
<dbReference type="SUPFAM" id="SSF50129">
    <property type="entry name" value="GroES-like"/>
    <property type="match status" value="1"/>
</dbReference>